<dbReference type="InterPro" id="IPR052397">
    <property type="entry name" value="NADPH-QR_MdaB"/>
</dbReference>
<evidence type="ECO:0000256" key="3">
    <source>
        <dbReference type="ARBA" id="ARBA00022827"/>
    </source>
</evidence>
<evidence type="ECO:0000256" key="2">
    <source>
        <dbReference type="ARBA" id="ARBA00022630"/>
    </source>
</evidence>
<accession>A0A928YSX7</accession>
<comment type="similarity">
    <text evidence="4">Belongs to the oxidoreductase MdaB family.</text>
</comment>
<keyword evidence="2" id="KW-0285">Flavoprotein</keyword>
<dbReference type="SUPFAM" id="SSF52218">
    <property type="entry name" value="Flavoproteins"/>
    <property type="match status" value="1"/>
</dbReference>
<reference evidence="6" key="1">
    <citation type="submission" date="2018-07" db="EMBL/GenBank/DDBJ databases">
        <title>Genome assembly of strain Ka43.</title>
        <authorList>
            <person name="Kukolya J."/>
            <person name="Nagy I."/>
            <person name="Horvath B."/>
            <person name="Toth A."/>
        </authorList>
    </citation>
    <scope>NUCLEOTIDE SEQUENCE</scope>
    <source>
        <strain evidence="6">KB43</strain>
    </source>
</reference>
<dbReference type="AlphaFoldDB" id="A0A928YSX7"/>
<feature type="domain" description="Flavodoxin-like fold" evidence="5">
    <location>
        <begin position="65"/>
        <end position="255"/>
    </location>
</feature>
<sequence>MNSIEDKNNELSLEKKSLSRRELLANTALIGAGLVVSNLAGAATPQNFNAAEIPKRNIRKNKSENVLIINAHQIYKGISAGRLNTTLVGVIQEEMEKFGCSVQHTAIEQGYNIDAEVQKHLWADLIILQSPVYWFNTPWIYKKYVDEVFTAAMLSGKFITGDGRTREDSSKQYGTGGTLQGKKYMVSLTWNAPEESFGDKNQRLFEGKTVDDVFVQNTANYKFCGVEILPSFSCHDVMKNPKIDADIARLRKQLSAIFTNA</sequence>
<evidence type="ECO:0000259" key="5">
    <source>
        <dbReference type="Pfam" id="PF02525"/>
    </source>
</evidence>
<evidence type="ECO:0000313" key="6">
    <source>
        <dbReference type="EMBL" id="MBE8715770.1"/>
    </source>
</evidence>
<dbReference type="Pfam" id="PF02525">
    <property type="entry name" value="Flavodoxin_2"/>
    <property type="match status" value="1"/>
</dbReference>
<keyword evidence="7" id="KW-1185">Reference proteome</keyword>
<dbReference type="InterPro" id="IPR029039">
    <property type="entry name" value="Flavoprotein-like_sf"/>
</dbReference>
<dbReference type="InterPro" id="IPR006311">
    <property type="entry name" value="TAT_signal"/>
</dbReference>
<evidence type="ECO:0000256" key="4">
    <source>
        <dbReference type="ARBA" id="ARBA00037981"/>
    </source>
</evidence>
<name>A0A928YSX7_9GAMM</name>
<dbReference type="Gene3D" id="3.40.50.360">
    <property type="match status" value="1"/>
</dbReference>
<evidence type="ECO:0000313" key="7">
    <source>
        <dbReference type="Proteomes" id="UP000652567"/>
    </source>
</evidence>
<comment type="caution">
    <text evidence="6">The sequence shown here is derived from an EMBL/GenBank/DDBJ whole genome shotgun (WGS) entry which is preliminary data.</text>
</comment>
<organism evidence="6 7">
    <name type="scientific">Cellvibrio polysaccharolyticus</name>
    <dbReference type="NCBI Taxonomy" id="2082724"/>
    <lineage>
        <taxon>Bacteria</taxon>
        <taxon>Pseudomonadati</taxon>
        <taxon>Pseudomonadota</taxon>
        <taxon>Gammaproteobacteria</taxon>
        <taxon>Cellvibrionales</taxon>
        <taxon>Cellvibrionaceae</taxon>
        <taxon>Cellvibrio</taxon>
    </lineage>
</organism>
<dbReference type="PROSITE" id="PS51318">
    <property type="entry name" value="TAT"/>
    <property type="match status" value="1"/>
</dbReference>
<protein>
    <submittedName>
        <fullName evidence="6">Flavodoxin family protein</fullName>
    </submittedName>
</protein>
<comment type="cofactor">
    <cofactor evidence="1">
        <name>FAD</name>
        <dbReference type="ChEBI" id="CHEBI:57692"/>
    </cofactor>
</comment>
<gene>
    <name evidence="6" type="ORF">C4F51_01040</name>
</gene>
<proteinExistence type="inferred from homology"/>
<dbReference type="InterPro" id="IPR003680">
    <property type="entry name" value="Flavodoxin_fold"/>
</dbReference>
<evidence type="ECO:0000256" key="1">
    <source>
        <dbReference type="ARBA" id="ARBA00001974"/>
    </source>
</evidence>
<dbReference type="PANTHER" id="PTHR46305:SF3">
    <property type="entry name" value="NADPH:QUINONE OXIDOREDUCTASE MDAB"/>
    <property type="match status" value="1"/>
</dbReference>
<keyword evidence="3" id="KW-0274">FAD</keyword>
<dbReference type="Proteomes" id="UP000652567">
    <property type="component" value="Unassembled WGS sequence"/>
</dbReference>
<dbReference type="EMBL" id="PRDL01000001">
    <property type="protein sequence ID" value="MBE8715770.1"/>
    <property type="molecule type" value="Genomic_DNA"/>
</dbReference>
<dbReference type="PANTHER" id="PTHR46305">
    <property type="match status" value="1"/>
</dbReference>
<dbReference type="RefSeq" id="WP_193906376.1">
    <property type="nucleotide sequence ID" value="NZ_PRDL01000001.1"/>
</dbReference>